<comment type="caution">
    <text evidence="1">The sequence shown here is derived from an EMBL/GenBank/DDBJ whole genome shotgun (WGS) entry which is preliminary data.</text>
</comment>
<dbReference type="AlphaFoldDB" id="A0A2M9Q8Q4"/>
<name>A0A2M9Q8Q4_9BACI</name>
<feature type="non-terminal residue" evidence="1">
    <location>
        <position position="1"/>
    </location>
</feature>
<dbReference type="Proteomes" id="UP000232101">
    <property type="component" value="Unassembled WGS sequence"/>
</dbReference>
<protein>
    <submittedName>
        <fullName evidence="1">23S rRNA pseudouridine synthase F</fullName>
    </submittedName>
</protein>
<evidence type="ECO:0000313" key="2">
    <source>
        <dbReference type="Proteomes" id="UP000232101"/>
    </source>
</evidence>
<sequence>GNLKVGQWRDLTDKERTELFRLLNYTPK</sequence>
<accession>A0A2M9Q8Q4</accession>
<reference evidence="1 2" key="1">
    <citation type="submission" date="2017-11" db="EMBL/GenBank/DDBJ databases">
        <title>Bacterial isolate from king chilli rhizosphere.</title>
        <authorList>
            <person name="Takhelmayum P."/>
            <person name="Sarangthem I."/>
        </authorList>
    </citation>
    <scope>NUCLEOTIDE SEQUENCE [LARGE SCALE GENOMIC DNA]</scope>
    <source>
        <strain evidence="2">t26</strain>
    </source>
</reference>
<gene>
    <name evidence="1" type="ORF">CWD94_06700</name>
</gene>
<dbReference type="EMBL" id="PHQY01000339">
    <property type="protein sequence ID" value="PJO44456.1"/>
    <property type="molecule type" value="Genomic_DNA"/>
</dbReference>
<proteinExistence type="predicted"/>
<organism evidence="1 2">
    <name type="scientific">Lysinibacillus xylanilyticus</name>
    <dbReference type="NCBI Taxonomy" id="582475"/>
    <lineage>
        <taxon>Bacteria</taxon>
        <taxon>Bacillati</taxon>
        <taxon>Bacillota</taxon>
        <taxon>Bacilli</taxon>
        <taxon>Bacillales</taxon>
        <taxon>Bacillaceae</taxon>
        <taxon>Lysinibacillus</taxon>
    </lineage>
</organism>
<evidence type="ECO:0000313" key="1">
    <source>
        <dbReference type="EMBL" id="PJO44456.1"/>
    </source>
</evidence>